<dbReference type="EMBL" id="BLXT01007071">
    <property type="protein sequence ID" value="GFO36514.1"/>
    <property type="molecule type" value="Genomic_DNA"/>
</dbReference>
<protein>
    <submittedName>
        <fullName evidence="5">Transcription factor adf-1</fullName>
    </submittedName>
</protein>
<evidence type="ECO:0000256" key="1">
    <source>
        <dbReference type="PROSITE-ProRule" id="PRU00371"/>
    </source>
</evidence>
<dbReference type="PROSITE" id="PS51031">
    <property type="entry name" value="BESS"/>
    <property type="match status" value="1"/>
</dbReference>
<dbReference type="SMART" id="SM00595">
    <property type="entry name" value="MADF"/>
    <property type="match status" value="1"/>
</dbReference>
<name>A0AAV4CX81_9GAST</name>
<organism evidence="5 6">
    <name type="scientific">Plakobranchus ocellatus</name>
    <dbReference type="NCBI Taxonomy" id="259542"/>
    <lineage>
        <taxon>Eukaryota</taxon>
        <taxon>Metazoa</taxon>
        <taxon>Spiralia</taxon>
        <taxon>Lophotrochozoa</taxon>
        <taxon>Mollusca</taxon>
        <taxon>Gastropoda</taxon>
        <taxon>Heterobranchia</taxon>
        <taxon>Euthyneura</taxon>
        <taxon>Panpulmonata</taxon>
        <taxon>Sacoglossa</taxon>
        <taxon>Placobranchoidea</taxon>
        <taxon>Plakobranchidae</taxon>
        <taxon>Plakobranchus</taxon>
    </lineage>
</organism>
<feature type="region of interest" description="Disordered" evidence="2">
    <location>
        <begin position="109"/>
        <end position="154"/>
    </location>
</feature>
<evidence type="ECO:0000256" key="2">
    <source>
        <dbReference type="SAM" id="MobiDB-lite"/>
    </source>
</evidence>
<evidence type="ECO:0000313" key="5">
    <source>
        <dbReference type="EMBL" id="GFO36514.1"/>
    </source>
</evidence>
<feature type="compositionally biased region" description="Low complexity" evidence="2">
    <location>
        <begin position="115"/>
        <end position="125"/>
    </location>
</feature>
<dbReference type="InterPro" id="IPR039353">
    <property type="entry name" value="TF_Adf1"/>
</dbReference>
<dbReference type="Proteomes" id="UP000735302">
    <property type="component" value="Unassembled WGS sequence"/>
</dbReference>
<dbReference type="PANTHER" id="PTHR12243:SF67">
    <property type="entry name" value="COREPRESSOR OF PANGOLIN, ISOFORM A-RELATED"/>
    <property type="match status" value="1"/>
</dbReference>
<comment type="caution">
    <text evidence="5">The sequence shown here is derived from an EMBL/GenBank/DDBJ whole genome shotgun (WGS) entry which is preliminary data.</text>
</comment>
<keyword evidence="6" id="KW-1185">Reference proteome</keyword>
<feature type="compositionally biased region" description="Basic and acidic residues" evidence="2">
    <location>
        <begin position="133"/>
        <end position="144"/>
    </location>
</feature>
<comment type="subcellular location">
    <subcellularLocation>
        <location evidence="1">Nucleus</location>
    </subcellularLocation>
</comment>
<dbReference type="AlphaFoldDB" id="A0AAV4CX81"/>
<feature type="domain" description="MADF" evidence="3">
    <location>
        <begin position="15"/>
        <end position="105"/>
    </location>
</feature>
<proteinExistence type="predicted"/>
<evidence type="ECO:0000313" key="6">
    <source>
        <dbReference type="Proteomes" id="UP000735302"/>
    </source>
</evidence>
<accession>A0AAV4CX81</accession>
<dbReference type="GO" id="GO:0005634">
    <property type="term" value="C:nucleus"/>
    <property type="evidence" value="ECO:0007669"/>
    <property type="project" value="UniProtKB-SubCell"/>
</dbReference>
<gene>
    <name evidence="5" type="ORF">PoB_006301900</name>
</gene>
<dbReference type="GO" id="GO:0003677">
    <property type="term" value="F:DNA binding"/>
    <property type="evidence" value="ECO:0007669"/>
    <property type="project" value="InterPro"/>
</dbReference>
<dbReference type="InterPro" id="IPR004210">
    <property type="entry name" value="BESS_motif"/>
</dbReference>
<dbReference type="PROSITE" id="PS51029">
    <property type="entry name" value="MADF"/>
    <property type="match status" value="1"/>
</dbReference>
<feature type="region of interest" description="Disordered" evidence="2">
    <location>
        <begin position="194"/>
        <end position="230"/>
    </location>
</feature>
<dbReference type="InterPro" id="IPR006578">
    <property type="entry name" value="MADF-dom"/>
</dbReference>
<evidence type="ECO:0000259" key="4">
    <source>
        <dbReference type="PROSITE" id="PS51031"/>
    </source>
</evidence>
<feature type="domain" description="BESS" evidence="4">
    <location>
        <begin position="238"/>
        <end position="277"/>
    </location>
</feature>
<sequence length="309" mass="35198">MRNNTVQHDFVDDEKLIAAVKKRPLLYDIDHPQHCNRTSMLNAWKEIAVEIGHEVHSVKERWVSMRDYYRKKLRELGRIKAGQLNKKFKKWSQFDKLNFLRPHLRHIGLDSTQENNDSSSKNDSDVQNDSEEEGIHIRIVKTENTDDEDDDIHSDDSYRRDIVQALDPAFSSSEVTAKSSQPPNTSRQIDTLIQQDNPSFGNNPIGVTVKRPGSSRSPPPAKRVKPSPMAVEETQGGINTNMHFFTSLIPMIETMDSIAAMEFRHEVHGILLRYLKEARNKETVQASQVSMVNNVVANDVSVNEGKGEN</sequence>
<dbReference type="PANTHER" id="PTHR12243">
    <property type="entry name" value="MADF DOMAIN TRANSCRIPTION FACTOR"/>
    <property type="match status" value="1"/>
</dbReference>
<evidence type="ECO:0000259" key="3">
    <source>
        <dbReference type="PROSITE" id="PS51029"/>
    </source>
</evidence>
<keyword evidence="1" id="KW-0539">Nucleus</keyword>
<reference evidence="5 6" key="1">
    <citation type="journal article" date="2021" name="Elife">
        <title>Chloroplast acquisition without the gene transfer in kleptoplastic sea slugs, Plakobranchus ocellatus.</title>
        <authorList>
            <person name="Maeda T."/>
            <person name="Takahashi S."/>
            <person name="Yoshida T."/>
            <person name="Shimamura S."/>
            <person name="Takaki Y."/>
            <person name="Nagai Y."/>
            <person name="Toyoda A."/>
            <person name="Suzuki Y."/>
            <person name="Arimoto A."/>
            <person name="Ishii H."/>
            <person name="Satoh N."/>
            <person name="Nishiyama T."/>
            <person name="Hasebe M."/>
            <person name="Maruyama T."/>
            <person name="Minagawa J."/>
            <person name="Obokata J."/>
            <person name="Shigenobu S."/>
        </authorList>
    </citation>
    <scope>NUCLEOTIDE SEQUENCE [LARGE SCALE GENOMIC DNA]</scope>
</reference>
<dbReference type="Pfam" id="PF10545">
    <property type="entry name" value="MADF_DNA_bdg"/>
    <property type="match status" value="1"/>
</dbReference>